<gene>
    <name evidence="1" type="ORF">QR685DRAFT_555631</name>
</gene>
<accession>A0ABR3D6Y3</accession>
<reference evidence="1 2" key="1">
    <citation type="submission" date="2023-09" db="EMBL/GenBank/DDBJ databases">
        <title>Multi-omics analysis of a traditional fermented food reveals byproduct-associated fungal strains for waste-to-food upcycling.</title>
        <authorList>
            <consortium name="Lawrence Berkeley National Laboratory"/>
            <person name="Rekdal V.M."/>
            <person name="Villalobos-Escobedo J.M."/>
            <person name="Rodriguez-Valeron N."/>
            <person name="Garcia M.O."/>
            <person name="Vasquez D.P."/>
            <person name="Damayanti I."/>
            <person name="Sorensen P.M."/>
            <person name="Baidoo E.E."/>
            <person name="De Carvalho A.C."/>
            <person name="Riley R."/>
            <person name="Lipzen A."/>
            <person name="He G."/>
            <person name="Yan M."/>
            <person name="Haridas S."/>
            <person name="Daum C."/>
            <person name="Yoshinaga Y."/>
            <person name="Ng V."/>
            <person name="Grigoriev I.V."/>
            <person name="Munk R."/>
            <person name="Nuraida L."/>
            <person name="Wijaya C.H."/>
            <person name="Morales P.-C."/>
            <person name="Keasling J.D."/>
        </authorList>
    </citation>
    <scope>NUCLEOTIDE SEQUENCE [LARGE SCALE GENOMIC DNA]</scope>
    <source>
        <strain evidence="1 2">FGSC 2613</strain>
    </source>
</reference>
<organism evidence="1 2">
    <name type="scientific">Neurospora intermedia</name>
    <dbReference type="NCBI Taxonomy" id="5142"/>
    <lineage>
        <taxon>Eukaryota</taxon>
        <taxon>Fungi</taxon>
        <taxon>Dikarya</taxon>
        <taxon>Ascomycota</taxon>
        <taxon>Pezizomycotina</taxon>
        <taxon>Sordariomycetes</taxon>
        <taxon>Sordariomycetidae</taxon>
        <taxon>Sordariales</taxon>
        <taxon>Sordariaceae</taxon>
        <taxon>Neurospora</taxon>
    </lineage>
</organism>
<protein>
    <submittedName>
        <fullName evidence="1">Uncharacterized protein</fullName>
    </submittedName>
</protein>
<evidence type="ECO:0000313" key="2">
    <source>
        <dbReference type="Proteomes" id="UP001451303"/>
    </source>
</evidence>
<keyword evidence="2" id="KW-1185">Reference proteome</keyword>
<name>A0ABR3D6Y3_NEUIN</name>
<sequence length="98" mass="11317">MCISPSKEPNALSLEPFDFKFCNDTAEAPCQVFDSVCSRRSHFWHEGKKNDYDQARLKVIKLRFLAQCYNSDPKLAEPVNRASREDTKKDFILEEVAT</sequence>
<dbReference type="EMBL" id="JAVLET010000007">
    <property type="protein sequence ID" value="KAL0468470.1"/>
    <property type="molecule type" value="Genomic_DNA"/>
</dbReference>
<proteinExistence type="predicted"/>
<dbReference type="Proteomes" id="UP001451303">
    <property type="component" value="Unassembled WGS sequence"/>
</dbReference>
<evidence type="ECO:0000313" key="1">
    <source>
        <dbReference type="EMBL" id="KAL0468470.1"/>
    </source>
</evidence>
<comment type="caution">
    <text evidence="1">The sequence shown here is derived from an EMBL/GenBank/DDBJ whole genome shotgun (WGS) entry which is preliminary data.</text>
</comment>